<dbReference type="GO" id="GO:0140673">
    <property type="term" value="P:transcription elongation-coupled chromatin remodeling"/>
    <property type="evidence" value="ECO:0007669"/>
    <property type="project" value="TreeGrafter"/>
</dbReference>
<dbReference type="InterPro" id="IPR013328">
    <property type="entry name" value="6PGD_dom2"/>
</dbReference>
<evidence type="ECO:0000256" key="2">
    <source>
        <dbReference type="SAM" id="MobiDB-lite"/>
    </source>
</evidence>
<evidence type="ECO:0000259" key="4">
    <source>
        <dbReference type="Pfam" id="PF09130"/>
    </source>
</evidence>
<feature type="region of interest" description="Disordered" evidence="2">
    <location>
        <begin position="137"/>
        <end position="162"/>
    </location>
</feature>
<dbReference type="Gene3D" id="3.40.50.720">
    <property type="entry name" value="NAD(P)-binding Rossmann-like Domain"/>
    <property type="match status" value="1"/>
</dbReference>
<dbReference type="SUPFAM" id="SSF51735">
    <property type="entry name" value="NAD(P)-binding Rossmann-fold domains"/>
    <property type="match status" value="1"/>
</dbReference>
<evidence type="ECO:0008006" key="7">
    <source>
        <dbReference type="Google" id="ProtNLM"/>
    </source>
</evidence>
<evidence type="ECO:0000313" key="6">
    <source>
        <dbReference type="Proteomes" id="UP001296104"/>
    </source>
</evidence>
<accession>A0AAI9ECR3</accession>
<name>A0AAI9ECR3_9PEZI</name>
<dbReference type="InterPro" id="IPR008927">
    <property type="entry name" value="6-PGluconate_DH-like_C_sf"/>
</dbReference>
<dbReference type="SUPFAM" id="SSF48179">
    <property type="entry name" value="6-phosphogluconate dehydrogenase C-terminal domain-like"/>
    <property type="match status" value="1"/>
</dbReference>
<sequence length="319" mass="34470">MALATLGILSIGDMGLGVARLLLNNNFRVISNASDRGQATQDRAKKNDVDLVSTDVELCNNADYILSIVPPRDAIATAQRIATAASSIGSKARANPLYFLDLNAISPRAAREIDDILSQRSSNVRFIDGGIIGGPPKKKDDGNWYRPSIPTSGPHRLSEAQPHGGKLAETLNIKHVNDDIGSASGLKMCFASMSKGFTAIAISSFTTAHNLGVLGHLRAEMDEHAPGNRARAEKSLTAMPPKAYRWVNEMEYIAETFEADGGFSKDESPFRDFARIYDLVANGTELGNEVTEGRKRGTNADDVAKLVAEGTERRKLKED</sequence>
<comment type="similarity">
    <text evidence="1">Belongs to the HIBADH-related family. NP60 subfamily.</text>
</comment>
<dbReference type="InterPro" id="IPR036291">
    <property type="entry name" value="NAD(P)-bd_dom_sf"/>
</dbReference>
<keyword evidence="6" id="KW-1185">Reference proteome</keyword>
<dbReference type="InterPro" id="IPR015814">
    <property type="entry name" value="Pgluconate_DH_NAD-bd_C"/>
</dbReference>
<dbReference type="Gene3D" id="1.10.1040.10">
    <property type="entry name" value="N-(1-d-carboxylethyl)-l-norvaline Dehydrogenase, domain 2"/>
    <property type="match status" value="1"/>
</dbReference>
<evidence type="ECO:0000259" key="3">
    <source>
        <dbReference type="Pfam" id="PF03446"/>
    </source>
</evidence>
<dbReference type="Pfam" id="PF09130">
    <property type="entry name" value="DUF1932"/>
    <property type="match status" value="1"/>
</dbReference>
<dbReference type="GO" id="GO:0050661">
    <property type="term" value="F:NADP binding"/>
    <property type="evidence" value="ECO:0007669"/>
    <property type="project" value="InterPro"/>
</dbReference>
<dbReference type="GO" id="GO:0000785">
    <property type="term" value="C:chromatin"/>
    <property type="evidence" value="ECO:0007669"/>
    <property type="project" value="TreeGrafter"/>
</dbReference>
<feature type="region of interest" description="Disordered" evidence="2">
    <location>
        <begin position="290"/>
        <end position="319"/>
    </location>
</feature>
<dbReference type="GO" id="GO:0003677">
    <property type="term" value="F:DNA binding"/>
    <property type="evidence" value="ECO:0007669"/>
    <property type="project" value="TreeGrafter"/>
</dbReference>
<dbReference type="GO" id="GO:0031491">
    <property type="term" value="F:nucleosome binding"/>
    <property type="evidence" value="ECO:0007669"/>
    <property type="project" value="TreeGrafter"/>
</dbReference>
<dbReference type="InterPro" id="IPR051265">
    <property type="entry name" value="HIBADH-related_NP60_sf"/>
</dbReference>
<dbReference type="EMBL" id="CAVMBE010000050">
    <property type="protein sequence ID" value="CAK4031627.1"/>
    <property type="molecule type" value="Genomic_DNA"/>
</dbReference>
<dbReference type="PANTHER" id="PTHR43580">
    <property type="entry name" value="OXIDOREDUCTASE GLYR1-RELATED"/>
    <property type="match status" value="1"/>
</dbReference>
<evidence type="ECO:0000256" key="1">
    <source>
        <dbReference type="ARBA" id="ARBA00007598"/>
    </source>
</evidence>
<dbReference type="Pfam" id="PF03446">
    <property type="entry name" value="NAD_binding_2"/>
    <property type="match status" value="1"/>
</dbReference>
<feature type="compositionally biased region" description="Basic and acidic residues" evidence="2">
    <location>
        <begin position="291"/>
        <end position="319"/>
    </location>
</feature>
<feature type="domain" description="6-phosphogluconate dehydrogenase NADP-binding" evidence="3">
    <location>
        <begin position="6"/>
        <end position="137"/>
    </location>
</feature>
<gene>
    <name evidence="5" type="ORF">LECACI_7A006785</name>
</gene>
<dbReference type="InterPro" id="IPR006115">
    <property type="entry name" value="6PGDH_NADP-bd"/>
</dbReference>
<dbReference type="Proteomes" id="UP001296104">
    <property type="component" value="Unassembled WGS sequence"/>
</dbReference>
<protein>
    <recommendedName>
        <fullName evidence="7">6-phosphogluconate dehydrogenase C-terminal domain-like protein</fullName>
    </recommendedName>
</protein>
<reference evidence="5" key="1">
    <citation type="submission" date="2023-11" db="EMBL/GenBank/DDBJ databases">
        <authorList>
            <person name="Alioto T."/>
            <person name="Alioto T."/>
            <person name="Gomez Garrido J."/>
        </authorList>
    </citation>
    <scope>NUCLEOTIDE SEQUENCE</scope>
</reference>
<comment type="caution">
    <text evidence="5">The sequence shown here is derived from an EMBL/GenBank/DDBJ whole genome shotgun (WGS) entry which is preliminary data.</text>
</comment>
<feature type="domain" description="Phosphogluconate dehydrogenase NAD-binding putative C-terminal" evidence="4">
    <location>
        <begin position="208"/>
        <end position="279"/>
    </location>
</feature>
<proteinExistence type="inferred from homology"/>
<dbReference type="AlphaFoldDB" id="A0AAI9ECR3"/>
<organism evidence="5 6">
    <name type="scientific">Lecanosticta acicola</name>
    <dbReference type="NCBI Taxonomy" id="111012"/>
    <lineage>
        <taxon>Eukaryota</taxon>
        <taxon>Fungi</taxon>
        <taxon>Dikarya</taxon>
        <taxon>Ascomycota</taxon>
        <taxon>Pezizomycotina</taxon>
        <taxon>Dothideomycetes</taxon>
        <taxon>Dothideomycetidae</taxon>
        <taxon>Mycosphaerellales</taxon>
        <taxon>Mycosphaerellaceae</taxon>
        <taxon>Lecanosticta</taxon>
    </lineage>
</organism>
<dbReference type="PANTHER" id="PTHR43580:SF2">
    <property type="entry name" value="CYTOKINE-LIKE NUCLEAR FACTOR N-PAC"/>
    <property type="match status" value="1"/>
</dbReference>
<evidence type="ECO:0000313" key="5">
    <source>
        <dbReference type="EMBL" id="CAK4031627.1"/>
    </source>
</evidence>